<accession>A0ABD4T4V6</accession>
<dbReference type="EMBL" id="JTHE03000076">
    <property type="protein sequence ID" value="MCM1983718.1"/>
    <property type="molecule type" value="Genomic_DNA"/>
</dbReference>
<gene>
    <name evidence="1" type="ORF">QQ91_0012910</name>
</gene>
<evidence type="ECO:0000313" key="2">
    <source>
        <dbReference type="Proteomes" id="UP000031561"/>
    </source>
</evidence>
<organism evidence="1 2">
    <name type="scientific">Lyngbya confervoides BDU141951</name>
    <dbReference type="NCBI Taxonomy" id="1574623"/>
    <lineage>
        <taxon>Bacteria</taxon>
        <taxon>Bacillati</taxon>
        <taxon>Cyanobacteriota</taxon>
        <taxon>Cyanophyceae</taxon>
        <taxon>Oscillatoriophycideae</taxon>
        <taxon>Oscillatoriales</taxon>
        <taxon>Microcoleaceae</taxon>
        <taxon>Lyngbya</taxon>
    </lineage>
</organism>
<sequence>MDELRTALELANDDELQDLTEILFRPKFNPLDYVRGTDPVRVISGDRRAWLDAVERRFRFLAADGFTVLRGESQRISYRQVLVRVCRYLKLKYSPALSTEDLEADIFLNLIQRNWRNIPRPDQDELLGRVVASLSKDPTQPLPLRCNPDSLRILLQGGSVIALSSVARTLVLRQVSRQMAVYWSSVHLAGKAALVLPKQMALQLGRRGIAAGTARYGLARSAFTVLGGMLWAGLILDLGWRSISTNYGRIIPIIFTLAQIRLTRSPAWASA</sequence>
<proteinExistence type="predicted"/>
<dbReference type="AlphaFoldDB" id="A0ABD4T4V6"/>
<comment type="caution">
    <text evidence="1">The sequence shown here is derived from an EMBL/GenBank/DDBJ whole genome shotgun (WGS) entry which is preliminary data.</text>
</comment>
<protein>
    <submittedName>
        <fullName evidence="1">Uncharacterized protein</fullName>
    </submittedName>
</protein>
<dbReference type="PANTHER" id="PTHR37203">
    <property type="match status" value="1"/>
</dbReference>
<reference evidence="1 2" key="1">
    <citation type="journal article" date="2015" name="Genome Announc.">
        <title>Draft Genome Sequence of Filamentous Marine Cyanobacterium Lyngbya confervoides Strain BDU141951.</title>
        <authorList>
            <person name="Chandrababunaidu M.M."/>
            <person name="Sen D."/>
            <person name="Tripathy S."/>
        </authorList>
    </citation>
    <scope>NUCLEOTIDE SEQUENCE [LARGE SCALE GENOMIC DNA]</scope>
    <source>
        <strain evidence="1 2">BDU141951</strain>
    </source>
</reference>
<evidence type="ECO:0000313" key="1">
    <source>
        <dbReference type="EMBL" id="MCM1983718.1"/>
    </source>
</evidence>
<dbReference type="PANTHER" id="PTHR37203:SF3">
    <property type="entry name" value="SLR0975 PROTEIN"/>
    <property type="match status" value="1"/>
</dbReference>
<dbReference type="RefSeq" id="WP_166282655.1">
    <property type="nucleotide sequence ID" value="NZ_JTHE03000076.1"/>
</dbReference>
<name>A0ABD4T4V6_9CYAN</name>
<dbReference type="Proteomes" id="UP000031561">
    <property type="component" value="Unassembled WGS sequence"/>
</dbReference>
<keyword evidence="2" id="KW-1185">Reference proteome</keyword>